<dbReference type="GO" id="GO:0003824">
    <property type="term" value="F:catalytic activity"/>
    <property type="evidence" value="ECO:0007669"/>
    <property type="project" value="InterPro"/>
</dbReference>
<comment type="cofactor">
    <cofactor evidence="6">
        <name>[4Fe-4S] cluster</name>
        <dbReference type="ChEBI" id="CHEBI:49883"/>
    </cofactor>
    <text evidence="6">Binds 1 [4Fe-4S] cluster. The cluster is coordinated with 3 cysteines and an exchangeable S-adenosyl-L-methionine.</text>
</comment>
<dbReference type="PANTHER" id="PTHR32331">
    <property type="entry name" value="UPF0313 PROTEIN YGIQ"/>
    <property type="match status" value="1"/>
</dbReference>
<protein>
    <submittedName>
        <fullName evidence="9">Uncharacterized radical SAM protein YgiQ</fullName>
    </submittedName>
</protein>
<keyword evidence="10" id="KW-1185">Reference proteome</keyword>
<dbReference type="InterPro" id="IPR024560">
    <property type="entry name" value="UPF0313_C"/>
</dbReference>
<dbReference type="AlphaFoldDB" id="A0A1H0B039"/>
<evidence type="ECO:0000313" key="9">
    <source>
        <dbReference type="EMBL" id="SDN39014.1"/>
    </source>
</evidence>
<reference evidence="9 10" key="1">
    <citation type="submission" date="2016-10" db="EMBL/GenBank/DDBJ databases">
        <authorList>
            <person name="de Groot N.N."/>
        </authorList>
    </citation>
    <scope>NUCLEOTIDE SEQUENCE [LARGE SCALE GENOMIC DNA]</scope>
    <source>
        <strain evidence="9 10">CGMCC 1.5012</strain>
    </source>
</reference>
<dbReference type="SMART" id="SM00729">
    <property type="entry name" value="Elp3"/>
    <property type="match status" value="1"/>
</dbReference>
<dbReference type="SFLD" id="SFLDG01082">
    <property type="entry name" value="B12-binding_domain_containing"/>
    <property type="match status" value="1"/>
</dbReference>
<proteinExistence type="inferred from homology"/>
<dbReference type="RefSeq" id="WP_092640310.1">
    <property type="nucleotide sequence ID" value="NZ_FNID01000018.1"/>
</dbReference>
<evidence type="ECO:0000259" key="8">
    <source>
        <dbReference type="PROSITE" id="PS51918"/>
    </source>
</evidence>
<keyword evidence="3 6" id="KW-0479">Metal-binding</keyword>
<dbReference type="NCBIfam" id="TIGR03904">
    <property type="entry name" value="SAM_YgiQ"/>
    <property type="match status" value="1"/>
</dbReference>
<evidence type="ECO:0000256" key="1">
    <source>
        <dbReference type="ARBA" id="ARBA00022485"/>
    </source>
</evidence>
<accession>A0A1H0B039</accession>
<keyword evidence="5 6" id="KW-0411">Iron-sulfur</keyword>
<dbReference type="Pfam" id="PF11842">
    <property type="entry name" value="DUF3362"/>
    <property type="match status" value="1"/>
</dbReference>
<dbReference type="InterPro" id="IPR006638">
    <property type="entry name" value="Elp3/MiaA/NifB-like_rSAM"/>
</dbReference>
<dbReference type="InterPro" id="IPR058240">
    <property type="entry name" value="rSAM_sf"/>
</dbReference>
<evidence type="ECO:0000256" key="6">
    <source>
        <dbReference type="HAMAP-Rule" id="MF_01251"/>
    </source>
</evidence>
<dbReference type="HAMAP" id="MF_01251">
    <property type="entry name" value="UPF0313"/>
    <property type="match status" value="1"/>
</dbReference>
<dbReference type="STRING" id="258515.SAMN05192585_11811"/>
<dbReference type="GO" id="GO:0005506">
    <property type="term" value="F:iron ion binding"/>
    <property type="evidence" value="ECO:0007669"/>
    <property type="project" value="UniProtKB-UniRule"/>
</dbReference>
<dbReference type="SFLD" id="SFLDS00029">
    <property type="entry name" value="Radical_SAM"/>
    <property type="match status" value="1"/>
</dbReference>
<comment type="similarity">
    <text evidence="6">Belongs to the UPF0313 family.</text>
</comment>
<dbReference type="OrthoDB" id="9803479at2"/>
<evidence type="ECO:0000256" key="5">
    <source>
        <dbReference type="ARBA" id="ARBA00023014"/>
    </source>
</evidence>
<evidence type="ECO:0000256" key="4">
    <source>
        <dbReference type="ARBA" id="ARBA00023004"/>
    </source>
</evidence>
<feature type="binding site" evidence="6">
    <location>
        <position position="311"/>
    </location>
    <ligand>
        <name>[4Fe-4S] cluster</name>
        <dbReference type="ChEBI" id="CHEBI:49883"/>
        <note>4Fe-4S-S-AdoMet</note>
    </ligand>
</feature>
<dbReference type="Gene3D" id="3.80.30.20">
    <property type="entry name" value="tm_1862 like domain"/>
    <property type="match status" value="1"/>
</dbReference>
<feature type="domain" description="Radical SAM core" evidence="8">
    <location>
        <begin position="292"/>
        <end position="565"/>
    </location>
</feature>
<name>A0A1H0B039_9FIRM</name>
<keyword evidence="1 6" id="KW-0004">4Fe-4S</keyword>
<dbReference type="SFLD" id="SFLDG01069">
    <property type="entry name" value="UPF0313"/>
    <property type="match status" value="1"/>
</dbReference>
<dbReference type="PROSITE" id="PS51918">
    <property type="entry name" value="RADICAL_SAM"/>
    <property type="match status" value="1"/>
</dbReference>
<evidence type="ECO:0000256" key="7">
    <source>
        <dbReference type="SAM" id="MobiDB-lite"/>
    </source>
</evidence>
<feature type="region of interest" description="Disordered" evidence="7">
    <location>
        <begin position="607"/>
        <end position="655"/>
    </location>
</feature>
<dbReference type="PANTHER" id="PTHR32331:SF0">
    <property type="entry name" value="UPF0313 PROTEIN YGIQ"/>
    <property type="match status" value="1"/>
</dbReference>
<dbReference type="InterPro" id="IPR023404">
    <property type="entry name" value="rSAM_horseshoe"/>
</dbReference>
<keyword evidence="2 6" id="KW-0949">S-adenosyl-L-methionine</keyword>
<sequence length="655" mass="73382">MSGFLPISRSEMLEKGIDRFDYICVTGDAYVDHPSFGIAIISRVLEAQGYSVGIIAQPDWHSVKDFKQLGEPRYGFFVTSGNIDSMVSNYTVAKNPRTEDSYSAGGEAGHRPDRAVIVYCKLLRSAYPDTPIIIGGLEASLRRFAHYDYWDDAVRPSILIDSGAHLLTYGMGENQTIEIARRLATGEPVKNITDVLGTCYVTANENIPLGLVNLPSYEMVCENKKEYCKAARLEIDEHDAISGRALLQKHGKRAVIQNKPMPPLTQEELDKVYSLPYMRFYHPSYEQKGGVPAIEEVEFSITHNRGCFGHCNFCSIAFHQGRRITCRSEDSVVNEAESFVKNPRFKGYIHDVGGPTANFRKPSCKKQLTVGLCKGKKCLAPEPCAALEADHSEYLHMLRRLRAIRGVKKVFIRSGIRFDYLLQDKNDAFFNELVENHVSGQLKVAPEHCSPSVLDAMGKPHIEAYEAFAKRFYERTRKIHKEQYLVPYLMSSHPGSTLKDAVTLALFLKKHNIRPEQVQDFYPTPGTISTCMFYTGLDPYTLKAVYVPRESGEKALQRALLQYFNPNNHALVKQALIKAGREDLIGYGEGCLIPPFIAKKQDFAGANAKNRPHSGLRSLNDRQVPPQKGNGGFRYGKAKQGKPATAKTTKKPVQK</sequence>
<dbReference type="InterPro" id="IPR007197">
    <property type="entry name" value="rSAM"/>
</dbReference>
<gene>
    <name evidence="9" type="ORF">SAMN05192585_11811</name>
</gene>
<dbReference type="InterPro" id="IPR022946">
    <property type="entry name" value="UPF0313"/>
</dbReference>
<dbReference type="EMBL" id="FNID01000018">
    <property type="protein sequence ID" value="SDN39014.1"/>
    <property type="molecule type" value="Genomic_DNA"/>
</dbReference>
<evidence type="ECO:0000256" key="3">
    <source>
        <dbReference type="ARBA" id="ARBA00022723"/>
    </source>
</evidence>
<feature type="binding site" evidence="6">
    <location>
        <position position="307"/>
    </location>
    <ligand>
        <name>[4Fe-4S] cluster</name>
        <dbReference type="ChEBI" id="CHEBI:49883"/>
        <note>4Fe-4S-S-AdoMet</note>
    </ligand>
</feature>
<dbReference type="Pfam" id="PF08497">
    <property type="entry name" value="Radical_SAM_N"/>
    <property type="match status" value="1"/>
</dbReference>
<dbReference type="InterPro" id="IPR013704">
    <property type="entry name" value="UPF0313_N"/>
</dbReference>
<keyword evidence="4 6" id="KW-0408">Iron</keyword>
<feature type="binding site" evidence="6">
    <location>
        <position position="314"/>
    </location>
    <ligand>
        <name>[4Fe-4S] cluster</name>
        <dbReference type="ChEBI" id="CHEBI:49883"/>
        <note>4Fe-4S-S-AdoMet</note>
    </ligand>
</feature>
<organism evidence="9 10">
    <name type="scientific">Acetanaerobacterium elongatum</name>
    <dbReference type="NCBI Taxonomy" id="258515"/>
    <lineage>
        <taxon>Bacteria</taxon>
        <taxon>Bacillati</taxon>
        <taxon>Bacillota</taxon>
        <taxon>Clostridia</taxon>
        <taxon>Eubacteriales</taxon>
        <taxon>Oscillospiraceae</taxon>
        <taxon>Acetanaerobacterium</taxon>
    </lineage>
</organism>
<dbReference type="Proteomes" id="UP000199182">
    <property type="component" value="Unassembled WGS sequence"/>
</dbReference>
<dbReference type="GO" id="GO:0051539">
    <property type="term" value="F:4 iron, 4 sulfur cluster binding"/>
    <property type="evidence" value="ECO:0007669"/>
    <property type="project" value="UniProtKB-KW"/>
</dbReference>
<evidence type="ECO:0000313" key="10">
    <source>
        <dbReference type="Proteomes" id="UP000199182"/>
    </source>
</evidence>
<dbReference type="SUPFAM" id="SSF102114">
    <property type="entry name" value="Radical SAM enzymes"/>
    <property type="match status" value="1"/>
</dbReference>
<evidence type="ECO:0000256" key="2">
    <source>
        <dbReference type="ARBA" id="ARBA00022691"/>
    </source>
</evidence>